<dbReference type="EnsemblFungi" id="CEF78246">
    <property type="protein sequence ID" value="CEF78246"/>
    <property type="gene ID" value="FGRRES_12435"/>
</dbReference>
<dbReference type="KEGG" id="fgr:FGSG_12435"/>
<gene>
    <name evidence="2" type="ORF">FGRAMPH1_01T12887</name>
</gene>
<reference evidence="3" key="4">
    <citation type="submission" date="2017-01" db="UniProtKB">
        <authorList>
            <consortium name="EnsemblFungi"/>
        </authorList>
    </citation>
    <scope>IDENTIFICATION</scope>
    <source>
        <strain evidence="3">PH-1 / ATCC MYA-4620 / FGSC 9075 / NRRL 31084</strain>
    </source>
</reference>
<reference evidence="2 4" key="3">
    <citation type="journal article" date="2015" name="BMC Genomics">
        <title>The completed genome sequence of the pathogenic ascomycete fungus Fusarium graminearum.</title>
        <authorList>
            <person name="King R."/>
            <person name="Urban M."/>
            <person name="Hammond-Kosack M.C."/>
            <person name="Hassani-Pak K."/>
            <person name="Hammond-Kosack K.E."/>
        </authorList>
    </citation>
    <scope>NUCLEOTIDE SEQUENCE [LARGE SCALE GENOMIC DNA]</scope>
    <source>
        <strain evidence="4">ATCC MYA-4620 / CBS 123657 / FGSC 9075 / NRRL 31084 / PH-1</strain>
        <strain evidence="2">PH-1</strain>
    </source>
</reference>
<evidence type="ECO:0000313" key="3">
    <source>
        <dbReference type="EnsemblFungi" id="CEF78246"/>
    </source>
</evidence>
<dbReference type="EMBL" id="HG970333">
    <property type="protein sequence ID" value="CEF78246.1"/>
    <property type="molecule type" value="Genomic_DNA"/>
</dbReference>
<dbReference type="VEuPathDB" id="FungiDB:FGRAMPH1_01G12887"/>
<keyword evidence="4" id="KW-1185">Reference proteome</keyword>
<reference evidence="3 4" key="1">
    <citation type="journal article" date="2007" name="Science">
        <title>The Fusarium graminearum genome reveals a link between localized polymorphism and pathogen specialization.</title>
        <authorList>
            <person name="Cuomo C.A."/>
            <person name="Gueldener U."/>
            <person name="Xu J.-R."/>
            <person name="Trail F."/>
            <person name="Turgeon B.G."/>
            <person name="Di Pietro A."/>
            <person name="Walton J.D."/>
            <person name="Ma L.-J."/>
            <person name="Baker S.E."/>
            <person name="Rep M."/>
            <person name="Adam G."/>
            <person name="Antoniw J."/>
            <person name="Baldwin T."/>
            <person name="Calvo S.E."/>
            <person name="Chang Y.-L."/>
            <person name="DeCaprio D."/>
            <person name="Gale L.R."/>
            <person name="Gnerre S."/>
            <person name="Goswami R.S."/>
            <person name="Hammond-Kosack K."/>
            <person name="Harris L.J."/>
            <person name="Hilburn K."/>
            <person name="Kennell J.C."/>
            <person name="Kroken S."/>
            <person name="Magnuson J.K."/>
            <person name="Mannhaupt G."/>
            <person name="Mauceli E.W."/>
            <person name="Mewes H.-W."/>
            <person name="Mitterbauer R."/>
            <person name="Muehlbauer G."/>
            <person name="Muensterkoetter M."/>
            <person name="Nelson D."/>
            <person name="O'Donnell K."/>
            <person name="Ouellet T."/>
            <person name="Qi W."/>
            <person name="Quesneville H."/>
            <person name="Roncero M.I.G."/>
            <person name="Seong K.-Y."/>
            <person name="Tetko I.V."/>
            <person name="Urban M."/>
            <person name="Waalwijk C."/>
            <person name="Ward T.J."/>
            <person name="Yao J."/>
            <person name="Birren B.W."/>
            <person name="Kistler H.C."/>
        </authorList>
    </citation>
    <scope>NUCLEOTIDE SEQUENCE [LARGE SCALE GENOMIC DNA]</scope>
    <source>
        <strain evidence="4">ATCC MYA-4620 / CBS 123657 / FGSC 9075 / NRRL 31084 / PH-1</strain>
        <strain evidence="3">PH-1 / ATCC MYA-4620 / FGSC 9075 / NRRL 31084</strain>
    </source>
</reference>
<proteinExistence type="predicted"/>
<dbReference type="AlphaFoldDB" id="I1S6G4"/>
<feature type="compositionally biased region" description="Low complexity" evidence="1">
    <location>
        <begin position="54"/>
        <end position="76"/>
    </location>
</feature>
<dbReference type="InParanoid" id="I1S6G4"/>
<name>I1S6G4_GIBZE</name>
<evidence type="ECO:0000256" key="1">
    <source>
        <dbReference type="SAM" id="MobiDB-lite"/>
    </source>
</evidence>
<dbReference type="HOGENOM" id="CLU_2223528_0_0_1"/>
<reference evidence="3 4" key="2">
    <citation type="journal article" date="2010" name="Nature">
        <title>Comparative genomics reveals mobile pathogenicity chromosomes in Fusarium.</title>
        <authorList>
            <person name="Ma L.J."/>
            <person name="van der Does H.C."/>
            <person name="Borkovich K.A."/>
            <person name="Coleman J.J."/>
            <person name="Daboussi M.J."/>
            <person name="Di Pietro A."/>
            <person name="Dufresne M."/>
            <person name="Freitag M."/>
            <person name="Grabherr M."/>
            <person name="Henrissat B."/>
            <person name="Houterman P.M."/>
            <person name="Kang S."/>
            <person name="Shim W.B."/>
            <person name="Woloshuk C."/>
            <person name="Xie X."/>
            <person name="Xu J.R."/>
            <person name="Antoniw J."/>
            <person name="Baker S.E."/>
            <person name="Bluhm B.H."/>
            <person name="Breakspear A."/>
            <person name="Brown D.W."/>
            <person name="Butchko R.A."/>
            <person name="Chapman S."/>
            <person name="Coulson R."/>
            <person name="Coutinho P.M."/>
            <person name="Danchin E.G."/>
            <person name="Diener A."/>
            <person name="Gale L.R."/>
            <person name="Gardiner D.M."/>
            <person name="Goff S."/>
            <person name="Hammond-Kosack K.E."/>
            <person name="Hilburn K."/>
            <person name="Hua-Van A."/>
            <person name="Jonkers W."/>
            <person name="Kazan K."/>
            <person name="Kodira C.D."/>
            <person name="Koehrsen M."/>
            <person name="Kumar L."/>
            <person name="Lee Y.H."/>
            <person name="Li L."/>
            <person name="Manners J.M."/>
            <person name="Miranda-Saavedra D."/>
            <person name="Mukherjee M."/>
            <person name="Park G."/>
            <person name="Park J."/>
            <person name="Park S.Y."/>
            <person name="Proctor R.H."/>
            <person name="Regev A."/>
            <person name="Ruiz-Roldan M.C."/>
            <person name="Sain D."/>
            <person name="Sakthikumar S."/>
            <person name="Sykes S."/>
            <person name="Schwartz D.C."/>
            <person name="Turgeon B.G."/>
            <person name="Wapinski I."/>
            <person name="Yoder O."/>
            <person name="Young S."/>
            <person name="Zeng Q."/>
            <person name="Zhou S."/>
            <person name="Galagan J."/>
            <person name="Cuomo C.A."/>
            <person name="Kistler H.C."/>
            <person name="Rep M."/>
        </authorList>
    </citation>
    <scope>GENOME REANNOTATION</scope>
    <source>
        <strain evidence="4">ATCC MYA-4620 / CBS 123657 / FGSC 9075 / NRRL 31084 / PH-1</strain>
        <strain evidence="3">PH-1 / ATCC MYA-4620 / FGSC 9075 / NRRL 31084</strain>
    </source>
</reference>
<evidence type="ECO:0000313" key="2">
    <source>
        <dbReference type="EMBL" id="CEF78246.1"/>
    </source>
</evidence>
<accession>A0A098DJZ4</accession>
<feature type="compositionally biased region" description="Polar residues" evidence="1">
    <location>
        <begin position="93"/>
        <end position="106"/>
    </location>
</feature>
<dbReference type="Proteomes" id="UP000070720">
    <property type="component" value="Chromosome 2"/>
</dbReference>
<dbReference type="OrthoDB" id="10463496at2759"/>
<organism evidence="2 4">
    <name type="scientific">Gibberella zeae (strain ATCC MYA-4620 / CBS 123657 / FGSC 9075 / NRRL 31084 / PH-1)</name>
    <name type="common">Wheat head blight fungus</name>
    <name type="synonym">Fusarium graminearum</name>
    <dbReference type="NCBI Taxonomy" id="229533"/>
    <lineage>
        <taxon>Eukaryota</taxon>
        <taxon>Fungi</taxon>
        <taxon>Dikarya</taxon>
        <taxon>Ascomycota</taxon>
        <taxon>Pezizomycotina</taxon>
        <taxon>Sordariomycetes</taxon>
        <taxon>Hypocreomycetidae</taxon>
        <taxon>Hypocreales</taxon>
        <taxon>Nectriaceae</taxon>
        <taxon>Fusarium</taxon>
    </lineage>
</organism>
<feature type="region of interest" description="Disordered" evidence="1">
    <location>
        <begin position="54"/>
        <end position="106"/>
    </location>
</feature>
<evidence type="ECO:0000313" key="4">
    <source>
        <dbReference type="Proteomes" id="UP000070720"/>
    </source>
</evidence>
<accession>I1S6G4</accession>
<protein>
    <submittedName>
        <fullName evidence="2">Chromosome 2, complete genome</fullName>
    </submittedName>
</protein>
<sequence>MSACIYVSQLTIKATFFLSQHPYRNITFNSLSTKGYTTNSDIMSSNNTNYNTTTSGTLTNGVTNGTVVAGGTSGNTPTVTNPAPPSTPVNGEVNPTTDGTITTNGV</sequence>
<dbReference type="RefSeq" id="XP_011322278.1">
    <property type="nucleotide sequence ID" value="XM_011323976.1"/>
</dbReference>